<dbReference type="PANTHER" id="PTHR46348">
    <property type="entry name" value="DELETED IN LUNG AND ESOPHAGEAL CANCER PROTEIN 1"/>
    <property type="match status" value="1"/>
</dbReference>
<dbReference type="GO" id="GO:0005929">
    <property type="term" value="C:cilium"/>
    <property type="evidence" value="ECO:0007669"/>
    <property type="project" value="TreeGrafter"/>
</dbReference>
<dbReference type="VEuPathDB" id="ToxoDB:TGME49_217961"/>
<evidence type="ECO:0000256" key="1">
    <source>
        <dbReference type="SAM" id="MobiDB-lite"/>
    </source>
</evidence>
<dbReference type="VEuPathDB" id="ToxoDB:TGME49_217940"/>
<dbReference type="KEGG" id="tgo:TGME49_217940"/>
<dbReference type="GeneID" id="7898568"/>
<dbReference type="OrthoDB" id="2115465at2759"/>
<protein>
    <submittedName>
        <fullName evidence="2">Uncharacterized protein</fullName>
    </submittedName>
</protein>
<feature type="compositionally biased region" description="Acidic residues" evidence="1">
    <location>
        <begin position="497"/>
        <end position="507"/>
    </location>
</feature>
<gene>
    <name evidence="2" type="ORF">TGME49_217940</name>
</gene>
<dbReference type="GO" id="GO:0008285">
    <property type="term" value="P:negative regulation of cell population proliferation"/>
    <property type="evidence" value="ECO:0007669"/>
    <property type="project" value="InterPro"/>
</dbReference>
<dbReference type="EMBL" id="KE138840">
    <property type="protein sequence ID" value="EPT24781.1"/>
    <property type="molecule type" value="Genomic_DNA"/>
</dbReference>
<organism evidence="2 3">
    <name type="scientific">Toxoplasma gondii (strain ATCC 50611 / Me49)</name>
    <dbReference type="NCBI Taxonomy" id="508771"/>
    <lineage>
        <taxon>Eukaryota</taxon>
        <taxon>Sar</taxon>
        <taxon>Alveolata</taxon>
        <taxon>Apicomplexa</taxon>
        <taxon>Conoidasida</taxon>
        <taxon>Coccidia</taxon>
        <taxon>Eucoccidiorida</taxon>
        <taxon>Eimeriorina</taxon>
        <taxon>Sarcocystidae</taxon>
        <taxon>Toxoplasma</taxon>
    </lineage>
</organism>
<dbReference type="EMBL" id="CM002047">
    <property type="protein sequence ID" value="EPT24781.1"/>
    <property type="molecule type" value="Genomic_DNA"/>
</dbReference>
<dbReference type="Proteomes" id="UP000001529">
    <property type="component" value="Chromosome XII"/>
</dbReference>
<proteinExistence type="predicted"/>
<accession>S8ENC3</accession>
<evidence type="ECO:0000313" key="3">
    <source>
        <dbReference type="Proteomes" id="UP000001529"/>
    </source>
</evidence>
<feature type="region of interest" description="Disordered" evidence="1">
    <location>
        <begin position="470"/>
        <end position="508"/>
    </location>
</feature>
<dbReference type="RefSeq" id="XP_018634879.1">
    <property type="nucleotide sequence ID" value="XM_018779796.1"/>
</dbReference>
<feature type="region of interest" description="Disordered" evidence="1">
    <location>
        <begin position="540"/>
        <end position="560"/>
    </location>
</feature>
<reference evidence="2" key="1">
    <citation type="submission" date="2013-04" db="EMBL/GenBank/DDBJ databases">
        <authorList>
            <person name="Sibley D."/>
            <person name="Venepally P."/>
            <person name="Karamycheva S."/>
            <person name="Hadjithomas M."/>
            <person name="Khan A."/>
            <person name="Brunk B."/>
            <person name="Roos D."/>
            <person name="Caler E."/>
            <person name="Lorenzi H."/>
        </authorList>
    </citation>
    <scope>NUCLEOTIDE SEQUENCE [LARGE SCALE GENOMIC DNA]</scope>
    <source>
        <strain evidence="2">ME49</strain>
    </source>
</reference>
<dbReference type="AlphaFoldDB" id="S8ENC3"/>
<dbReference type="PANTHER" id="PTHR46348:SF1">
    <property type="entry name" value="DELETED IN LUNG AND ESOPHAGEAL CANCER PROTEIN 1"/>
    <property type="match status" value="1"/>
</dbReference>
<feature type="region of interest" description="Disordered" evidence="1">
    <location>
        <begin position="887"/>
        <end position="916"/>
    </location>
</feature>
<sequence>MQLDFCYIHIPRQIQQDDEDALVFLHNDSDLPATYSWQAVSLAAAEGNTSASCPAAAPSYMSVSYSQGSVGELKPLAIRFRPESGTLAPRSHQAIRLDVVAHKVAPQLQAAAACFISGLLNPLYFKVETPCRGLQMKLAVLDETRWKRGLLLEPQQKTNHGYSTAPATSIRASNDTALVAEPMSVDEGISRFRNPAVCLPELLPDCDQLHAAGLALPRQIEMKDSWEGCNGRPIIMDPIRIDDLTPEEPKLFYLVLSNACYIPATFCISAARFAAVPVDCGTPEHAVRQGEDTKRTATLQVKETQLPGDGLSFREIPAAVRSIQSRTQRSMQERRNTIAALPPTQEGAVYWCHEAGDVRGLPLEVERVSSRQNKAAIDANYNLRQVLHRYVSHSITSTREPPSSKVTPLLNCDAFFGAPGYLSAAGQEHCAAATERERRALLLPEETDSRDRATWGSVERVPNACSIAASQATRQRRSAHDNQPANEVANLPAGLPEESDDEEEDAWCGDSAHPVSALGGEQVSATSAVISTLARDAPQVNCGKRSGRSIDEPNDGEGTVGGTLSARAPVEPAQACNGEAQRVRDRQFPRNGDRTAGILLPNESILVLDVNASFHEPRVVVEQSQEDVHPDSDGKKSFDMHIETGSSPNSHCRETDPLCTFTATPSSVVGASPSSTNGETDLKCYHPINHSRRQDTLRHTVYLQNPLPCDVHVKFHTEGNYFSITEIKVDRNSAVGEPYNPRAGEAMTLRPGQSGKLHLRFEPPPLSFWSTPPLTVFRAFLVASFPSAPSNTRAQRWPLAAFCRQPAVRLQESTGDVHSRSIPVSGYDYPMDVVTPLAYKPSLFRVSFGRVHLAARKAVKRTVVLSNSSLVLAKWSISHLPRDTTCAMGATRPPFPSTSGHRKTRTGNSSQLTLCNNTEMPADDASAFRFDIRDGVLEPCNNGSVGSFPKEVSSGKGESHSIAIFFKPRKAAFHRSRFQICVEYGQSVEFELEGVGSIDEEDDAS</sequence>
<dbReference type="InterPro" id="IPR033304">
    <property type="entry name" value="DLEC1"/>
</dbReference>
<name>S8ENC3_TOXGM</name>
<dbReference type="GO" id="GO:0005737">
    <property type="term" value="C:cytoplasm"/>
    <property type="evidence" value="ECO:0007669"/>
    <property type="project" value="TreeGrafter"/>
</dbReference>
<keyword evidence="3" id="KW-1185">Reference proteome</keyword>
<dbReference type="GO" id="GO:0015631">
    <property type="term" value="F:tubulin binding"/>
    <property type="evidence" value="ECO:0007669"/>
    <property type="project" value="TreeGrafter"/>
</dbReference>
<evidence type="ECO:0000313" key="2">
    <source>
        <dbReference type="EMBL" id="EPT24781.1"/>
    </source>
</evidence>
<feature type="compositionally biased region" description="Polar residues" evidence="1">
    <location>
        <begin position="906"/>
        <end position="916"/>
    </location>
</feature>